<feature type="transmembrane region" description="Helical" evidence="2">
    <location>
        <begin position="109"/>
        <end position="128"/>
    </location>
</feature>
<organism evidence="3 4">
    <name type="scientific">Tetraparma gracilis</name>
    <dbReference type="NCBI Taxonomy" id="2962635"/>
    <lineage>
        <taxon>Eukaryota</taxon>
        <taxon>Sar</taxon>
        <taxon>Stramenopiles</taxon>
        <taxon>Ochrophyta</taxon>
        <taxon>Bolidophyceae</taxon>
        <taxon>Parmales</taxon>
        <taxon>Triparmaceae</taxon>
        <taxon>Tetraparma</taxon>
    </lineage>
</organism>
<evidence type="ECO:0000256" key="2">
    <source>
        <dbReference type="SAM" id="Phobius"/>
    </source>
</evidence>
<evidence type="ECO:0000313" key="4">
    <source>
        <dbReference type="Proteomes" id="UP001165060"/>
    </source>
</evidence>
<keyword evidence="2" id="KW-1133">Transmembrane helix</keyword>
<reference evidence="3 4" key="1">
    <citation type="journal article" date="2023" name="Commun. Biol.">
        <title>Genome analysis of Parmales, the sister group of diatoms, reveals the evolutionary specialization of diatoms from phago-mixotrophs to photoautotrophs.</title>
        <authorList>
            <person name="Ban H."/>
            <person name="Sato S."/>
            <person name="Yoshikawa S."/>
            <person name="Yamada K."/>
            <person name="Nakamura Y."/>
            <person name="Ichinomiya M."/>
            <person name="Sato N."/>
            <person name="Blanc-Mathieu R."/>
            <person name="Endo H."/>
            <person name="Kuwata A."/>
            <person name="Ogata H."/>
        </authorList>
    </citation>
    <scope>NUCLEOTIDE SEQUENCE [LARGE SCALE GENOMIC DNA]</scope>
</reference>
<keyword evidence="4" id="KW-1185">Reference proteome</keyword>
<dbReference type="Proteomes" id="UP001165060">
    <property type="component" value="Unassembled WGS sequence"/>
</dbReference>
<proteinExistence type="predicted"/>
<gene>
    <name evidence="3" type="ORF">TeGR_g9788</name>
</gene>
<keyword evidence="2" id="KW-0472">Membrane</keyword>
<evidence type="ECO:0000256" key="1">
    <source>
        <dbReference type="SAM" id="MobiDB-lite"/>
    </source>
</evidence>
<protein>
    <submittedName>
        <fullName evidence="3">Uncharacterized protein</fullName>
    </submittedName>
</protein>
<dbReference type="EMBL" id="BRYB01000361">
    <property type="protein sequence ID" value="GMI28500.1"/>
    <property type="molecule type" value="Genomic_DNA"/>
</dbReference>
<feature type="region of interest" description="Disordered" evidence="1">
    <location>
        <begin position="24"/>
        <end position="43"/>
    </location>
</feature>
<accession>A0ABQ6MMH6</accession>
<evidence type="ECO:0000313" key="3">
    <source>
        <dbReference type="EMBL" id="GMI28500.1"/>
    </source>
</evidence>
<name>A0ABQ6MMH6_9STRA</name>
<keyword evidence="2" id="KW-0812">Transmembrane</keyword>
<comment type="caution">
    <text evidence="3">The sequence shown here is derived from an EMBL/GenBank/DDBJ whole genome shotgun (WGS) entry which is preliminary data.</text>
</comment>
<sequence length="141" mass="14679">MSLRADSLERLLASRAAAAARSQLLPSSPPLSSSLPGSSGDSSAAARSLLRTRSLLAAELLRVSAVSSTIEGDAEVLRGAAEEHRGLREGAGTARGVLRGIEAAARKEGVALWASAGAFYAVLLYVVYQRAWIPFLAPGNY</sequence>